<accession>A0A1W1C5C2</accession>
<feature type="transmembrane region" description="Helical" evidence="1">
    <location>
        <begin position="133"/>
        <end position="155"/>
    </location>
</feature>
<reference evidence="2" key="1">
    <citation type="submission" date="2016-10" db="EMBL/GenBank/DDBJ databases">
        <authorList>
            <person name="de Groot N.N."/>
        </authorList>
    </citation>
    <scope>NUCLEOTIDE SEQUENCE</scope>
</reference>
<name>A0A1W1C5C2_9ZZZZ</name>
<feature type="transmembrane region" description="Helical" evidence="1">
    <location>
        <begin position="42"/>
        <end position="72"/>
    </location>
</feature>
<protein>
    <submittedName>
        <fullName evidence="2">Uncharacterized protein</fullName>
    </submittedName>
</protein>
<evidence type="ECO:0000256" key="1">
    <source>
        <dbReference type="SAM" id="Phobius"/>
    </source>
</evidence>
<sequence length="208" mass="24549">MIVHFIYRIDAVYSMDIISNNPLFSIEKDWGYSEIFQYIKEYWVIILLVILSIKNKHIIYFSWTLLFIYLLLDDSLQIHENFGSYLVTYFDIQPMFNLRAQDLGELLVTAFSASFLFSFIAISTFFSSNKERILSLHIFILVFLLAFFGVIVDMLHEAVPCCTSMWALMEDGGEMIIMSFILWYIFGFKVNNDIDINLLTYMKKRFSE</sequence>
<dbReference type="EMBL" id="FPHG01000045">
    <property type="protein sequence ID" value="SFV60959.1"/>
    <property type="molecule type" value="Genomic_DNA"/>
</dbReference>
<evidence type="ECO:0000313" key="2">
    <source>
        <dbReference type="EMBL" id="SFV60959.1"/>
    </source>
</evidence>
<keyword evidence="1" id="KW-0472">Membrane</keyword>
<gene>
    <name evidence="2" type="ORF">MNB_SV-9-615</name>
</gene>
<dbReference type="AlphaFoldDB" id="A0A1W1C5C2"/>
<keyword evidence="1" id="KW-1133">Transmembrane helix</keyword>
<proteinExistence type="predicted"/>
<organism evidence="2">
    <name type="scientific">hydrothermal vent metagenome</name>
    <dbReference type="NCBI Taxonomy" id="652676"/>
    <lineage>
        <taxon>unclassified sequences</taxon>
        <taxon>metagenomes</taxon>
        <taxon>ecological metagenomes</taxon>
    </lineage>
</organism>
<keyword evidence="1" id="KW-0812">Transmembrane</keyword>
<feature type="transmembrane region" description="Helical" evidence="1">
    <location>
        <begin position="175"/>
        <end position="194"/>
    </location>
</feature>
<feature type="transmembrane region" description="Helical" evidence="1">
    <location>
        <begin position="106"/>
        <end position="126"/>
    </location>
</feature>